<proteinExistence type="predicted"/>
<evidence type="ECO:0000313" key="3">
    <source>
        <dbReference type="Proteomes" id="UP001354989"/>
    </source>
</evidence>
<evidence type="ECO:0000259" key="1">
    <source>
        <dbReference type="PROSITE" id="PS50943"/>
    </source>
</evidence>
<reference evidence="2 3" key="1">
    <citation type="submission" date="2021-12" db="EMBL/GenBank/DDBJ databases">
        <title>Genome sequencing of bacteria with rrn-lacking chromosome and rrn-plasmid.</title>
        <authorList>
            <person name="Anda M."/>
            <person name="Iwasaki W."/>
        </authorList>
    </citation>
    <scope>NUCLEOTIDE SEQUENCE [LARGE SCALE GENOMIC DNA]</scope>
    <source>
        <strain evidence="2 3">NBRC 101262</strain>
        <plasmid evidence="2 3">pPP9</plasmid>
    </source>
</reference>
<accession>A0ABM7VMZ7</accession>
<dbReference type="InterPro" id="IPR001387">
    <property type="entry name" value="Cro/C1-type_HTH"/>
</dbReference>
<organism evidence="2 3">
    <name type="scientific">Persicobacter psychrovividus</name>
    <dbReference type="NCBI Taxonomy" id="387638"/>
    <lineage>
        <taxon>Bacteria</taxon>
        <taxon>Pseudomonadati</taxon>
        <taxon>Bacteroidota</taxon>
        <taxon>Cytophagia</taxon>
        <taxon>Cytophagales</taxon>
        <taxon>Persicobacteraceae</taxon>
        <taxon>Persicobacter</taxon>
    </lineage>
</organism>
<dbReference type="InterPro" id="IPR010982">
    <property type="entry name" value="Lambda_DNA-bd_dom_sf"/>
</dbReference>
<dbReference type="SMART" id="SM00530">
    <property type="entry name" value="HTH_XRE"/>
    <property type="match status" value="1"/>
</dbReference>
<dbReference type="EMBL" id="AP025301">
    <property type="protein sequence ID" value="BDD02384.1"/>
    <property type="molecule type" value="Genomic_DNA"/>
</dbReference>
<protein>
    <recommendedName>
        <fullName evidence="1">HTH cro/C1-type domain-containing protein</fullName>
    </recommendedName>
</protein>
<dbReference type="RefSeq" id="WP_338399606.1">
    <property type="nucleotide sequence ID" value="NZ_AP025301.1"/>
</dbReference>
<name>A0ABM7VMZ7_9BACT</name>
<dbReference type="Proteomes" id="UP001354989">
    <property type="component" value="Plasmid pPP9"/>
</dbReference>
<evidence type="ECO:0000313" key="2">
    <source>
        <dbReference type="EMBL" id="BDD02384.1"/>
    </source>
</evidence>
<gene>
    <name evidence="2" type="ORF">PEPS_46640</name>
</gene>
<keyword evidence="3" id="KW-1185">Reference proteome</keyword>
<geneLocation type="plasmid" evidence="2 3">
    <name>pPP9</name>
</geneLocation>
<dbReference type="Gene3D" id="1.10.260.40">
    <property type="entry name" value="lambda repressor-like DNA-binding domains"/>
    <property type="match status" value="1"/>
</dbReference>
<dbReference type="CDD" id="cd00093">
    <property type="entry name" value="HTH_XRE"/>
    <property type="match status" value="1"/>
</dbReference>
<keyword evidence="2" id="KW-0614">Plasmid</keyword>
<sequence length="94" mass="10819">MLSFGNTPQRQADALAERFRIIRKQQGFTQAHLAERSGVSLSSLKRFEQQGEIALLALLKLAHVLNCLDDFEKLFQKKEQEVGKNLDQLFSEDW</sequence>
<dbReference type="Pfam" id="PF01381">
    <property type="entry name" value="HTH_3"/>
    <property type="match status" value="1"/>
</dbReference>
<feature type="domain" description="HTH cro/C1-type" evidence="1">
    <location>
        <begin position="19"/>
        <end position="71"/>
    </location>
</feature>
<dbReference type="PROSITE" id="PS50943">
    <property type="entry name" value="HTH_CROC1"/>
    <property type="match status" value="1"/>
</dbReference>
<dbReference type="SUPFAM" id="SSF47413">
    <property type="entry name" value="lambda repressor-like DNA-binding domains"/>
    <property type="match status" value="1"/>
</dbReference>